<comment type="subcellular location">
    <subcellularLocation>
        <location evidence="1">Membrane</location>
    </subcellularLocation>
</comment>
<organism evidence="7 8">
    <name type="scientific">Leptospira broomii serovar Hurstbridge str. 5399</name>
    <dbReference type="NCBI Taxonomy" id="1049789"/>
    <lineage>
        <taxon>Bacteria</taxon>
        <taxon>Pseudomonadati</taxon>
        <taxon>Spirochaetota</taxon>
        <taxon>Spirochaetia</taxon>
        <taxon>Leptospirales</taxon>
        <taxon>Leptospiraceae</taxon>
        <taxon>Leptospira</taxon>
    </lineage>
</organism>
<dbReference type="OrthoDB" id="9770329at2"/>
<keyword evidence="2 5" id="KW-0812">Transmembrane</keyword>
<accession>T0F9I2</accession>
<dbReference type="InterPro" id="IPR050307">
    <property type="entry name" value="Sterol_Desaturase_Related"/>
</dbReference>
<feature type="domain" description="Fatty acid hydroxylase" evidence="6">
    <location>
        <begin position="112"/>
        <end position="249"/>
    </location>
</feature>
<keyword evidence="3 5" id="KW-1133">Transmembrane helix</keyword>
<dbReference type="RefSeq" id="WP_010571201.1">
    <property type="nucleotide sequence ID" value="NZ_AHMO02000008.1"/>
</dbReference>
<evidence type="ECO:0000256" key="5">
    <source>
        <dbReference type="SAM" id="Phobius"/>
    </source>
</evidence>
<dbReference type="Proteomes" id="UP000015454">
    <property type="component" value="Unassembled WGS sequence"/>
</dbReference>
<dbReference type="Pfam" id="PF04116">
    <property type="entry name" value="FA_hydroxylase"/>
    <property type="match status" value="1"/>
</dbReference>
<dbReference type="GO" id="GO:0008610">
    <property type="term" value="P:lipid biosynthetic process"/>
    <property type="evidence" value="ECO:0007669"/>
    <property type="project" value="InterPro"/>
</dbReference>
<evidence type="ECO:0000313" key="8">
    <source>
        <dbReference type="Proteomes" id="UP000015454"/>
    </source>
</evidence>
<dbReference type="AlphaFoldDB" id="T0F9I2"/>
<evidence type="ECO:0000313" key="7">
    <source>
        <dbReference type="EMBL" id="EQA44192.1"/>
    </source>
</evidence>
<keyword evidence="4 5" id="KW-0472">Membrane</keyword>
<dbReference type="GO" id="GO:0005506">
    <property type="term" value="F:iron ion binding"/>
    <property type="evidence" value="ECO:0007669"/>
    <property type="project" value="InterPro"/>
</dbReference>
<evidence type="ECO:0000256" key="2">
    <source>
        <dbReference type="ARBA" id="ARBA00022692"/>
    </source>
</evidence>
<proteinExistence type="predicted"/>
<name>T0F9I2_9LEPT</name>
<evidence type="ECO:0000256" key="1">
    <source>
        <dbReference type="ARBA" id="ARBA00004370"/>
    </source>
</evidence>
<dbReference type="InterPro" id="IPR006694">
    <property type="entry name" value="Fatty_acid_hydroxylase"/>
</dbReference>
<evidence type="ECO:0000259" key="6">
    <source>
        <dbReference type="Pfam" id="PF04116"/>
    </source>
</evidence>
<dbReference type="STRING" id="1049789.LEP1GSC050_3030"/>
<protein>
    <submittedName>
        <fullName evidence="7">Fatty acid hydroxylase family protein</fullName>
    </submittedName>
</protein>
<dbReference type="EMBL" id="AHMO02000008">
    <property type="protein sequence ID" value="EQA44192.1"/>
    <property type="molecule type" value="Genomic_DNA"/>
</dbReference>
<reference evidence="7" key="1">
    <citation type="submission" date="2013-05" db="EMBL/GenBank/DDBJ databases">
        <authorList>
            <person name="Harkins D.M."/>
            <person name="Durkin A.S."/>
            <person name="Brinkac L.M."/>
            <person name="Haft D.H."/>
            <person name="Selengut J.D."/>
            <person name="Sanka R."/>
            <person name="DePew J."/>
            <person name="Purushe J."/>
            <person name="Hartskeerl R.A."/>
            <person name="Ahmed A."/>
            <person name="van der Linden H."/>
            <person name="Goris M.G.A."/>
            <person name="Vinetz J.M."/>
            <person name="Sutton G.G."/>
            <person name="Nierman W.C."/>
            <person name="Fouts D.E."/>
        </authorList>
    </citation>
    <scope>NUCLEOTIDE SEQUENCE [LARGE SCALE GENOMIC DNA]</scope>
    <source>
        <strain evidence="7">5399</strain>
    </source>
</reference>
<sequence>MSKFVTYFLYPALLSLNIGFITAVIAFGWELKYAFVWISAFNAIALLIVEFAFPLKEEWRMTKKSFVRDLKWMSVTILSINSVKFFFAFIAISLSRENKGLFHDSPFIIEAIVIAVVFEFGQYWYHRISHEGEGWIGRWLWNVHAAHHLPDRVYLLMHPVLHPINTIIIQAIIQGTFLLIGCRPESIFVFNVLLGLHELFSHFNVNIKAGPLNYIFIGTELHRFHHSADLNEAKNYGTFLSLWDIVFGTFVYQPKRVPEKLGVPEPANYPDSSRLIAVMSLPFTKLRNSPEL</sequence>
<comment type="caution">
    <text evidence="7">The sequence shown here is derived from an EMBL/GenBank/DDBJ whole genome shotgun (WGS) entry which is preliminary data.</text>
</comment>
<dbReference type="GO" id="GO:0016491">
    <property type="term" value="F:oxidoreductase activity"/>
    <property type="evidence" value="ECO:0007669"/>
    <property type="project" value="InterPro"/>
</dbReference>
<dbReference type="PANTHER" id="PTHR11863">
    <property type="entry name" value="STEROL DESATURASE"/>
    <property type="match status" value="1"/>
</dbReference>
<feature type="transmembrane region" description="Helical" evidence="5">
    <location>
        <begin position="75"/>
        <end position="95"/>
    </location>
</feature>
<evidence type="ECO:0000256" key="3">
    <source>
        <dbReference type="ARBA" id="ARBA00022989"/>
    </source>
</evidence>
<feature type="transmembrane region" description="Helical" evidence="5">
    <location>
        <begin position="35"/>
        <end position="55"/>
    </location>
</feature>
<evidence type="ECO:0000256" key="4">
    <source>
        <dbReference type="ARBA" id="ARBA00023136"/>
    </source>
</evidence>
<feature type="transmembrane region" description="Helical" evidence="5">
    <location>
        <begin position="7"/>
        <end position="29"/>
    </location>
</feature>
<gene>
    <name evidence="7" type="ORF">LEP1GSC050_3030</name>
</gene>
<keyword evidence="8" id="KW-1185">Reference proteome</keyword>
<dbReference type="GO" id="GO:0016020">
    <property type="term" value="C:membrane"/>
    <property type="evidence" value="ECO:0007669"/>
    <property type="project" value="UniProtKB-SubCell"/>
</dbReference>